<accession>A0A6P2HVK5</accession>
<sequence>MKLKSRSAELVRTLTVSIRPKPIRIGTEHVYELNGSRLRDVLVNGRWVTVATTAVVVS</sequence>
<protein>
    <submittedName>
        <fullName evidence="1">Uncharacterized protein</fullName>
    </submittedName>
</protein>
<name>A0A6P2HVK5_9BURK</name>
<reference evidence="1 2" key="1">
    <citation type="submission" date="2019-09" db="EMBL/GenBank/DDBJ databases">
        <authorList>
            <person name="Depoorter E."/>
        </authorList>
    </citation>
    <scope>NUCLEOTIDE SEQUENCE [LARGE SCALE GENOMIC DNA]</scope>
    <source>
        <strain evidence="1">LMG 24064</strain>
    </source>
</reference>
<evidence type="ECO:0000313" key="1">
    <source>
        <dbReference type="EMBL" id="VWB20223.1"/>
    </source>
</evidence>
<proteinExistence type="predicted"/>
<dbReference type="GeneID" id="99788052"/>
<dbReference type="AlphaFoldDB" id="A0A6P2HVK5"/>
<dbReference type="RefSeq" id="WP_170297403.1">
    <property type="nucleotide sequence ID" value="NZ_CABVPL010000004.1"/>
</dbReference>
<organism evidence="1 2">
    <name type="scientific">Burkholderia latens</name>
    <dbReference type="NCBI Taxonomy" id="488446"/>
    <lineage>
        <taxon>Bacteria</taxon>
        <taxon>Pseudomonadati</taxon>
        <taxon>Pseudomonadota</taxon>
        <taxon>Betaproteobacteria</taxon>
        <taxon>Burkholderiales</taxon>
        <taxon>Burkholderiaceae</taxon>
        <taxon>Burkholderia</taxon>
        <taxon>Burkholderia cepacia complex</taxon>
    </lineage>
</organism>
<dbReference type="EMBL" id="CABVPL010000004">
    <property type="protein sequence ID" value="VWB20223.1"/>
    <property type="molecule type" value="Genomic_DNA"/>
</dbReference>
<dbReference type="Proteomes" id="UP000494222">
    <property type="component" value="Unassembled WGS sequence"/>
</dbReference>
<gene>
    <name evidence="1" type="ORF">BLA24064_00779</name>
</gene>
<evidence type="ECO:0000313" key="2">
    <source>
        <dbReference type="Proteomes" id="UP000494222"/>
    </source>
</evidence>